<gene>
    <name evidence="1" type="ORF">ACFFRI_00635</name>
</gene>
<keyword evidence="2" id="KW-1185">Reference proteome</keyword>
<dbReference type="Proteomes" id="UP001589750">
    <property type="component" value="Unassembled WGS sequence"/>
</dbReference>
<reference evidence="1 2" key="1">
    <citation type="submission" date="2024-09" db="EMBL/GenBank/DDBJ databases">
        <authorList>
            <person name="Sun Q."/>
            <person name="Mori K."/>
        </authorList>
    </citation>
    <scope>NUCLEOTIDE SEQUENCE [LARGE SCALE GENOMIC DNA]</scope>
    <source>
        <strain evidence="1 2">JCM 9626</strain>
    </source>
</reference>
<dbReference type="EMBL" id="JBHMDG010000001">
    <property type="protein sequence ID" value="MFB9311533.1"/>
    <property type="molecule type" value="Genomic_DNA"/>
</dbReference>
<dbReference type="InterPro" id="IPR027417">
    <property type="entry name" value="P-loop_NTPase"/>
</dbReference>
<organism evidence="1 2">
    <name type="scientific">Nocardioides plantarum</name>
    <dbReference type="NCBI Taxonomy" id="29299"/>
    <lineage>
        <taxon>Bacteria</taxon>
        <taxon>Bacillati</taxon>
        <taxon>Actinomycetota</taxon>
        <taxon>Actinomycetes</taxon>
        <taxon>Propionibacteriales</taxon>
        <taxon>Nocardioidaceae</taxon>
        <taxon>Nocardioides</taxon>
    </lineage>
</organism>
<dbReference type="SUPFAM" id="SSF52540">
    <property type="entry name" value="P-loop containing nucleoside triphosphate hydrolases"/>
    <property type="match status" value="1"/>
</dbReference>
<sequence>MHLVVIFGPPAVGKMTVGREVARLTPYRLFHNHATIEPLLEVFDWGTPAFETLREEFRTRVIEEAVRHDLPGLVFTFVWGLDLADDTAYVERLVAPVVDAGHPVDFVELWSSQETRLGREGTPLRLQHKASKRDVEWARGHLREWDADHRLSTGPDQAFPLAGRYPHHRVDNDDLSPTEAAQAIVSALGLPRS</sequence>
<evidence type="ECO:0000313" key="2">
    <source>
        <dbReference type="Proteomes" id="UP001589750"/>
    </source>
</evidence>
<comment type="caution">
    <text evidence="1">The sequence shown here is derived from an EMBL/GenBank/DDBJ whole genome shotgun (WGS) entry which is preliminary data.</text>
</comment>
<proteinExistence type="predicted"/>
<protein>
    <recommendedName>
        <fullName evidence="3">AAA domain-containing protein</fullName>
    </recommendedName>
</protein>
<dbReference type="RefSeq" id="WP_140008663.1">
    <property type="nucleotide sequence ID" value="NZ_JBHMDG010000001.1"/>
</dbReference>
<dbReference type="Gene3D" id="3.40.50.300">
    <property type="entry name" value="P-loop containing nucleotide triphosphate hydrolases"/>
    <property type="match status" value="1"/>
</dbReference>
<accession>A0ABV5K647</accession>
<name>A0ABV5K647_9ACTN</name>
<evidence type="ECO:0000313" key="1">
    <source>
        <dbReference type="EMBL" id="MFB9311533.1"/>
    </source>
</evidence>
<evidence type="ECO:0008006" key="3">
    <source>
        <dbReference type="Google" id="ProtNLM"/>
    </source>
</evidence>